<sequence length="71" mass="8089">MPCLPASAARTCGWHSRCWVRVWGAGGVVVASNEGVRQEMHVANYSHCLLQHTRKEEKRREGMYIRVGLYC</sequence>
<evidence type="ECO:0000313" key="2">
    <source>
        <dbReference type="EnsemblPlants" id="PNT74468"/>
    </source>
</evidence>
<organism evidence="1">
    <name type="scientific">Brachypodium distachyon</name>
    <name type="common">Purple false brome</name>
    <name type="synonym">Trachynia distachya</name>
    <dbReference type="NCBI Taxonomy" id="15368"/>
    <lineage>
        <taxon>Eukaryota</taxon>
        <taxon>Viridiplantae</taxon>
        <taxon>Streptophyta</taxon>
        <taxon>Embryophyta</taxon>
        <taxon>Tracheophyta</taxon>
        <taxon>Spermatophyta</taxon>
        <taxon>Magnoliopsida</taxon>
        <taxon>Liliopsida</taxon>
        <taxon>Poales</taxon>
        <taxon>Poaceae</taxon>
        <taxon>BOP clade</taxon>
        <taxon>Pooideae</taxon>
        <taxon>Stipodae</taxon>
        <taxon>Brachypodieae</taxon>
        <taxon>Brachypodium</taxon>
    </lineage>
</organism>
<reference evidence="1" key="2">
    <citation type="submission" date="2017-06" db="EMBL/GenBank/DDBJ databases">
        <title>WGS assembly of Brachypodium distachyon.</title>
        <authorList>
            <consortium name="The International Brachypodium Initiative"/>
            <person name="Lucas S."/>
            <person name="Harmon-Smith M."/>
            <person name="Lail K."/>
            <person name="Tice H."/>
            <person name="Grimwood J."/>
            <person name="Bruce D."/>
            <person name="Barry K."/>
            <person name="Shu S."/>
            <person name="Lindquist E."/>
            <person name="Wang M."/>
            <person name="Pitluck S."/>
            <person name="Vogel J.P."/>
            <person name="Garvin D.F."/>
            <person name="Mockler T.C."/>
            <person name="Schmutz J."/>
            <person name="Rokhsar D."/>
            <person name="Bevan M.W."/>
        </authorList>
    </citation>
    <scope>NUCLEOTIDE SEQUENCE</scope>
    <source>
        <strain evidence="1">Bd21</strain>
    </source>
</reference>
<reference evidence="2" key="3">
    <citation type="submission" date="2018-08" db="UniProtKB">
        <authorList>
            <consortium name="EnsemblPlants"/>
        </authorList>
    </citation>
    <scope>IDENTIFICATION</scope>
    <source>
        <strain evidence="2">cv. Bd21</strain>
    </source>
</reference>
<dbReference type="InParanoid" id="A0A2K2DJK7"/>
<proteinExistence type="predicted"/>
<dbReference type="EnsemblPlants" id="PNT74468">
    <property type="protein sequence ID" value="PNT74468"/>
    <property type="gene ID" value="BRADI_1g15035v3"/>
</dbReference>
<dbReference type="EMBL" id="CM000880">
    <property type="protein sequence ID" value="PNT74468.1"/>
    <property type="molecule type" value="Genomic_DNA"/>
</dbReference>
<reference evidence="1 2" key="1">
    <citation type="journal article" date="2010" name="Nature">
        <title>Genome sequencing and analysis of the model grass Brachypodium distachyon.</title>
        <authorList>
            <consortium name="International Brachypodium Initiative"/>
        </authorList>
    </citation>
    <scope>NUCLEOTIDE SEQUENCE [LARGE SCALE GENOMIC DNA]</scope>
    <source>
        <strain evidence="1 2">Bd21</strain>
    </source>
</reference>
<accession>A0A2K2DJK7</accession>
<evidence type="ECO:0000313" key="1">
    <source>
        <dbReference type="EMBL" id="PNT74468.1"/>
    </source>
</evidence>
<name>A0A2K2DJK7_BRADI</name>
<evidence type="ECO:0000313" key="3">
    <source>
        <dbReference type="Proteomes" id="UP000008810"/>
    </source>
</evidence>
<dbReference type="AlphaFoldDB" id="A0A2K2DJK7"/>
<gene>
    <name evidence="1" type="ORF">BRADI_1g15035v3</name>
</gene>
<protein>
    <submittedName>
        <fullName evidence="1 2">Uncharacterized protein</fullName>
    </submittedName>
</protein>
<dbReference type="Gramene" id="PNT74468">
    <property type="protein sequence ID" value="PNT74468"/>
    <property type="gene ID" value="BRADI_1g15035v3"/>
</dbReference>
<keyword evidence="3" id="KW-1185">Reference proteome</keyword>
<dbReference type="Proteomes" id="UP000008810">
    <property type="component" value="Chromosome 1"/>
</dbReference>